<feature type="domain" description="Post-SET" evidence="10">
    <location>
        <begin position="233"/>
        <end position="249"/>
    </location>
</feature>
<dbReference type="PROSITE" id="PS50868">
    <property type="entry name" value="POST_SET"/>
    <property type="match status" value="1"/>
</dbReference>
<keyword evidence="2" id="KW-0158">Chromosome</keyword>
<evidence type="ECO:0000256" key="5">
    <source>
        <dbReference type="ARBA" id="ARBA00022691"/>
    </source>
</evidence>
<comment type="caution">
    <text evidence="11">The sequence shown here is derived from an EMBL/GenBank/DDBJ whole genome shotgun (WGS) entry which is preliminary data.</text>
</comment>
<evidence type="ECO:0000259" key="9">
    <source>
        <dbReference type="PROSITE" id="PS50867"/>
    </source>
</evidence>
<keyword evidence="7" id="KW-0862">Zinc</keyword>
<evidence type="ECO:0000256" key="6">
    <source>
        <dbReference type="ARBA" id="ARBA00022723"/>
    </source>
</evidence>
<protein>
    <recommendedName>
        <fullName evidence="13">Histone-lysine N-methyltransferase</fullName>
    </recommendedName>
</protein>
<reference evidence="11" key="1">
    <citation type="submission" date="2023-06" db="EMBL/GenBank/DDBJ databases">
        <title>Genomic analysis of the entomopathogenic nematode Steinernema hermaphroditum.</title>
        <authorList>
            <person name="Schwarz E.M."/>
            <person name="Heppert J.K."/>
            <person name="Baniya A."/>
            <person name="Schwartz H.T."/>
            <person name="Tan C.-H."/>
            <person name="Antoshechkin I."/>
            <person name="Sternberg P.W."/>
            <person name="Goodrich-Blair H."/>
            <person name="Dillman A.R."/>
        </authorList>
    </citation>
    <scope>NUCLEOTIDE SEQUENCE</scope>
    <source>
        <strain evidence="11">PS9179</strain>
        <tissue evidence="11">Whole animal</tissue>
    </source>
</reference>
<comment type="subcellular location">
    <subcellularLocation>
        <location evidence="1">Chromosome</location>
    </subcellularLocation>
</comment>
<dbReference type="Proteomes" id="UP001175271">
    <property type="component" value="Unassembled WGS sequence"/>
</dbReference>
<name>A0AA39LIC4_9BILA</name>
<dbReference type="InterPro" id="IPR001214">
    <property type="entry name" value="SET_dom"/>
</dbReference>
<dbReference type="InterPro" id="IPR007728">
    <property type="entry name" value="Pre-SET_dom"/>
</dbReference>
<evidence type="ECO:0000256" key="2">
    <source>
        <dbReference type="ARBA" id="ARBA00022454"/>
    </source>
</evidence>
<dbReference type="Pfam" id="PF00856">
    <property type="entry name" value="SET"/>
    <property type="match status" value="1"/>
</dbReference>
<proteinExistence type="predicted"/>
<gene>
    <name evidence="11" type="ORF">QR680_002478</name>
</gene>
<dbReference type="SUPFAM" id="SSF82199">
    <property type="entry name" value="SET domain"/>
    <property type="match status" value="1"/>
</dbReference>
<organism evidence="11 12">
    <name type="scientific">Steinernema hermaphroditum</name>
    <dbReference type="NCBI Taxonomy" id="289476"/>
    <lineage>
        <taxon>Eukaryota</taxon>
        <taxon>Metazoa</taxon>
        <taxon>Ecdysozoa</taxon>
        <taxon>Nematoda</taxon>
        <taxon>Chromadorea</taxon>
        <taxon>Rhabditida</taxon>
        <taxon>Tylenchina</taxon>
        <taxon>Panagrolaimomorpha</taxon>
        <taxon>Strongyloidoidea</taxon>
        <taxon>Steinernematidae</taxon>
        <taxon>Steinernema</taxon>
    </lineage>
</organism>
<keyword evidence="12" id="KW-1185">Reference proteome</keyword>
<dbReference type="InterPro" id="IPR003616">
    <property type="entry name" value="Post-SET_dom"/>
</dbReference>
<dbReference type="GO" id="GO:0032259">
    <property type="term" value="P:methylation"/>
    <property type="evidence" value="ECO:0007669"/>
    <property type="project" value="UniProtKB-KW"/>
</dbReference>
<evidence type="ECO:0000256" key="3">
    <source>
        <dbReference type="ARBA" id="ARBA00022603"/>
    </source>
</evidence>
<dbReference type="PROSITE" id="PS50867">
    <property type="entry name" value="PRE_SET"/>
    <property type="match status" value="1"/>
</dbReference>
<feature type="domain" description="Pre-SET" evidence="9">
    <location>
        <begin position="28"/>
        <end position="91"/>
    </location>
</feature>
<dbReference type="GO" id="GO:0005694">
    <property type="term" value="C:chromosome"/>
    <property type="evidence" value="ECO:0007669"/>
    <property type="project" value="UniProtKB-SubCell"/>
</dbReference>
<evidence type="ECO:0000259" key="10">
    <source>
        <dbReference type="PROSITE" id="PS50868"/>
    </source>
</evidence>
<evidence type="ECO:0000256" key="1">
    <source>
        <dbReference type="ARBA" id="ARBA00004286"/>
    </source>
</evidence>
<evidence type="ECO:0000256" key="7">
    <source>
        <dbReference type="ARBA" id="ARBA00022833"/>
    </source>
</evidence>
<dbReference type="Pfam" id="PF05033">
    <property type="entry name" value="Pre-SET"/>
    <property type="match status" value="1"/>
</dbReference>
<dbReference type="PROSITE" id="PS50280">
    <property type="entry name" value="SET"/>
    <property type="match status" value="1"/>
</dbReference>
<evidence type="ECO:0000259" key="8">
    <source>
        <dbReference type="PROSITE" id="PS50280"/>
    </source>
</evidence>
<dbReference type="Gene3D" id="2.170.270.10">
    <property type="entry name" value="SET domain"/>
    <property type="match status" value="1"/>
</dbReference>
<dbReference type="PANTHER" id="PTHR46223:SF3">
    <property type="entry name" value="HISTONE-LYSINE N-METHYLTRANSFERASE SET-23"/>
    <property type="match status" value="1"/>
</dbReference>
<evidence type="ECO:0000313" key="11">
    <source>
        <dbReference type="EMBL" id="KAK0398210.1"/>
    </source>
</evidence>
<evidence type="ECO:0000313" key="12">
    <source>
        <dbReference type="Proteomes" id="UP001175271"/>
    </source>
</evidence>
<dbReference type="EMBL" id="JAUCMV010000005">
    <property type="protein sequence ID" value="KAK0398210.1"/>
    <property type="molecule type" value="Genomic_DNA"/>
</dbReference>
<keyword evidence="5" id="KW-0949">S-adenosyl-L-methionine</keyword>
<dbReference type="GO" id="GO:0008270">
    <property type="term" value="F:zinc ion binding"/>
    <property type="evidence" value="ECO:0007669"/>
    <property type="project" value="InterPro"/>
</dbReference>
<evidence type="ECO:0000256" key="4">
    <source>
        <dbReference type="ARBA" id="ARBA00022679"/>
    </source>
</evidence>
<dbReference type="InterPro" id="IPR050973">
    <property type="entry name" value="H3K9_Histone-Lys_N-MTase"/>
</dbReference>
<dbReference type="GO" id="GO:0042054">
    <property type="term" value="F:histone methyltransferase activity"/>
    <property type="evidence" value="ECO:0007669"/>
    <property type="project" value="InterPro"/>
</dbReference>
<dbReference type="InterPro" id="IPR046341">
    <property type="entry name" value="SET_dom_sf"/>
</dbReference>
<keyword evidence="3" id="KW-0489">Methyltransferase</keyword>
<dbReference type="GO" id="GO:0005634">
    <property type="term" value="C:nucleus"/>
    <property type="evidence" value="ECO:0007669"/>
    <property type="project" value="InterPro"/>
</dbReference>
<evidence type="ECO:0008006" key="13">
    <source>
        <dbReference type="Google" id="ProtNLM"/>
    </source>
</evidence>
<feature type="domain" description="SET" evidence="8">
    <location>
        <begin position="94"/>
        <end position="218"/>
    </location>
</feature>
<keyword evidence="4" id="KW-0808">Transferase</keyword>
<keyword evidence="6" id="KW-0479">Metal-binding</keyword>
<sequence length="256" mass="28386">MNNSYDHIEQLVPGPGVDAEKLFEELFVGCDCPTAVCGENCKCVQYTNKDKNYNDQGRLDKANTDTVVECSDSCACALLPRSCGNRVVQNGIQVKLKMVSIINKGYGILADETIKEGTFVCEYAGELISKEEVEKRHSALSEDVLHNYTFTVVEHFGGTPKTSFIDARFRGNIARFVNHSCNPNLKPCIVRINSEAPHIALFTSRQIEKGEEVCYDYGLSGEQDQVGSGEFRRAKRCYCGEAECRGFLPMSFTATS</sequence>
<dbReference type="SMART" id="SM00317">
    <property type="entry name" value="SET"/>
    <property type="match status" value="1"/>
</dbReference>
<dbReference type="PANTHER" id="PTHR46223">
    <property type="entry name" value="HISTONE-LYSINE N-METHYLTRANSFERASE SUV39H"/>
    <property type="match status" value="1"/>
</dbReference>
<dbReference type="AlphaFoldDB" id="A0AA39LIC4"/>
<accession>A0AA39LIC4</accession>